<dbReference type="VEuPathDB" id="FungiDB:BDEG_26674"/>
<evidence type="ECO:0000313" key="2">
    <source>
        <dbReference type="Proteomes" id="UP000077115"/>
    </source>
</evidence>
<proteinExistence type="predicted"/>
<gene>
    <name evidence="1" type="ORF">BDEG_26674</name>
</gene>
<reference evidence="1 2" key="1">
    <citation type="submission" date="2006-10" db="EMBL/GenBank/DDBJ databases">
        <title>The Genome Sequence of Batrachochytrium dendrobatidis JEL423.</title>
        <authorList>
            <consortium name="The Broad Institute Genome Sequencing Platform"/>
            <person name="Birren B."/>
            <person name="Lander E."/>
            <person name="Galagan J."/>
            <person name="Cuomo C."/>
            <person name="Devon K."/>
            <person name="Jaffe D."/>
            <person name="Butler J."/>
            <person name="Alvarez P."/>
            <person name="Gnerre S."/>
            <person name="Grabherr M."/>
            <person name="Kleber M."/>
            <person name="Mauceli E."/>
            <person name="Brockman W."/>
            <person name="Young S."/>
            <person name="LaButti K."/>
            <person name="Sykes S."/>
            <person name="DeCaprio D."/>
            <person name="Crawford M."/>
            <person name="Koehrsen M."/>
            <person name="Engels R."/>
            <person name="Montgomery P."/>
            <person name="Pearson M."/>
            <person name="Howarth C."/>
            <person name="Larson L."/>
            <person name="White J."/>
            <person name="O'Leary S."/>
            <person name="Kodira C."/>
            <person name="Zeng Q."/>
            <person name="Yandava C."/>
            <person name="Alvarado L."/>
            <person name="Longcore J."/>
            <person name="James T."/>
        </authorList>
    </citation>
    <scope>NUCLEOTIDE SEQUENCE [LARGE SCALE GENOMIC DNA]</scope>
    <source>
        <strain evidence="1 2">JEL423</strain>
    </source>
</reference>
<evidence type="ECO:0000313" key="1">
    <source>
        <dbReference type="EMBL" id="OAJ43305.1"/>
    </source>
</evidence>
<reference evidence="1 2" key="2">
    <citation type="submission" date="2016-05" db="EMBL/GenBank/DDBJ databases">
        <title>Lineage-specific infection strategies underlie the spectrum of fungal disease in amphibians.</title>
        <authorList>
            <person name="Cuomo C.A."/>
            <person name="Farrer R.A."/>
            <person name="James T."/>
            <person name="Longcore J."/>
            <person name="Birren B."/>
        </authorList>
    </citation>
    <scope>NUCLEOTIDE SEQUENCE [LARGE SCALE GENOMIC DNA]</scope>
    <source>
        <strain evidence="1 2">JEL423</strain>
    </source>
</reference>
<sequence length="667" mass="73581">MMVDALVYDLEDIVHVDWSTEDSRALNEHVQTSLDVDDSAFTPRLLASTPSENSLANAPTDCDGMGSNSNFKDNEAIHDNDKQLTNNPLHNLLITAMTQSAMEQFELVTYCELFQSASATEQDSFDPCIKPFIENDSDKSPLHQQTTSPVFSALPDDFQSLTTPSEYETLPSTAHSNDTMESNSSFVHDIGTDMTSVSSITEMDIEEFETNSDMEYTESTLELVSAVQTAQLVNVDTISGPDCAPLECLDGCDMMAAVNTCDAFAESSQDTCKSSASSFTYEHAVTPTKTVNTAENLVHNVNPTIATCSSKVVNMAREKQTRLLYSVVAVLEMISSKARFASSAINNIKEALIYTVDLVVADTDFGYFVYMLAILVITLCVSNGNSTLMFKKHITIDDMNSIVSSTEFSANMEVFICGQIADPVCSAALSAQRLESVQLPPNDTHKDTVDTKIFKSHQSANVDPVDVFSIYRPRRLRAAPTVPVLLDETNSYLYGFDQALMPSHRASFKKSVIKQAMILGNSVKCATNDIISMLESLHPTLKSFFPLLPPCHSTHETDYVNQLSDQAQSGTTFDVHQKYSTYGDQTIQILGFKVSAESVLALVPIYLQSKALSQFVRSLFNVTSPIIEQTRRKLLTIKGNFKDKVIKVSRRIAHMVQRFGILISMPK</sequence>
<name>A0A177WUJ4_BATDL</name>
<accession>A0A177WUJ4</accession>
<dbReference type="AlphaFoldDB" id="A0A177WUJ4"/>
<dbReference type="OrthoDB" id="10675510at2759"/>
<dbReference type="Proteomes" id="UP000077115">
    <property type="component" value="Unassembled WGS sequence"/>
</dbReference>
<protein>
    <submittedName>
        <fullName evidence="1">Uncharacterized protein</fullName>
    </submittedName>
</protein>
<dbReference type="EMBL" id="DS022309">
    <property type="protein sequence ID" value="OAJ43305.1"/>
    <property type="molecule type" value="Genomic_DNA"/>
</dbReference>
<organism evidence="1 2">
    <name type="scientific">Batrachochytrium dendrobatidis (strain JEL423)</name>
    <dbReference type="NCBI Taxonomy" id="403673"/>
    <lineage>
        <taxon>Eukaryota</taxon>
        <taxon>Fungi</taxon>
        <taxon>Fungi incertae sedis</taxon>
        <taxon>Chytridiomycota</taxon>
        <taxon>Chytridiomycota incertae sedis</taxon>
        <taxon>Chytridiomycetes</taxon>
        <taxon>Rhizophydiales</taxon>
        <taxon>Rhizophydiales incertae sedis</taxon>
        <taxon>Batrachochytrium</taxon>
    </lineage>
</organism>